<accession>W9S3R3</accession>
<sequence>MLTAADMIYSIAEMFGSQGRQAKQAAVRNFMNGRMKSGTPVRDHMLLIISHLNKMELMGAEIDGETQVDMILETLPEMFDNFKLNYSMNKLNYSPPELMKELQTAETLLLKGKRRNGEVNLAEAKPSTSGAKKQKKNRNKKKPEGKLERARTLQR</sequence>
<feature type="region of interest" description="Disordered" evidence="1">
    <location>
        <begin position="111"/>
        <end position="155"/>
    </location>
</feature>
<dbReference type="KEGG" id="mnt:21395954"/>
<protein>
    <recommendedName>
        <fullName evidence="4">Retrovirus-related Pol polyprotein from transposon TNT 1-94</fullName>
    </recommendedName>
</protein>
<dbReference type="eggNOG" id="ENOG502SGDN">
    <property type="taxonomic scope" value="Eukaryota"/>
</dbReference>
<proteinExistence type="predicted"/>
<dbReference type="Proteomes" id="UP000030645">
    <property type="component" value="Unassembled WGS sequence"/>
</dbReference>
<evidence type="ECO:0000313" key="3">
    <source>
        <dbReference type="Proteomes" id="UP000030645"/>
    </source>
</evidence>
<dbReference type="Pfam" id="PF14223">
    <property type="entry name" value="Retrotran_gag_2"/>
    <property type="match status" value="1"/>
</dbReference>
<feature type="compositionally biased region" description="Basic and acidic residues" evidence="1">
    <location>
        <begin position="142"/>
        <end position="155"/>
    </location>
</feature>
<keyword evidence="3" id="KW-1185">Reference proteome</keyword>
<evidence type="ECO:0000313" key="2">
    <source>
        <dbReference type="EMBL" id="EXC13330.1"/>
    </source>
</evidence>
<feature type="compositionally biased region" description="Basic residues" evidence="1">
    <location>
        <begin position="132"/>
        <end position="141"/>
    </location>
</feature>
<dbReference type="OrthoDB" id="1194413at2759"/>
<dbReference type="EMBL" id="KE345743">
    <property type="protein sequence ID" value="EXC13330.1"/>
    <property type="molecule type" value="Genomic_DNA"/>
</dbReference>
<name>W9S3R3_9ROSA</name>
<reference evidence="3" key="1">
    <citation type="submission" date="2013-01" db="EMBL/GenBank/DDBJ databases">
        <title>Draft Genome Sequence of a Mulberry Tree, Morus notabilis C.K. Schneid.</title>
        <authorList>
            <person name="He N."/>
            <person name="Zhao S."/>
        </authorList>
    </citation>
    <scope>NUCLEOTIDE SEQUENCE</scope>
</reference>
<dbReference type="AlphaFoldDB" id="W9S3R3"/>
<gene>
    <name evidence="2" type="ORF">L484_012758</name>
</gene>
<evidence type="ECO:0008006" key="4">
    <source>
        <dbReference type="Google" id="ProtNLM"/>
    </source>
</evidence>
<organism evidence="2 3">
    <name type="scientific">Morus notabilis</name>
    <dbReference type="NCBI Taxonomy" id="981085"/>
    <lineage>
        <taxon>Eukaryota</taxon>
        <taxon>Viridiplantae</taxon>
        <taxon>Streptophyta</taxon>
        <taxon>Embryophyta</taxon>
        <taxon>Tracheophyta</taxon>
        <taxon>Spermatophyta</taxon>
        <taxon>Magnoliopsida</taxon>
        <taxon>eudicotyledons</taxon>
        <taxon>Gunneridae</taxon>
        <taxon>Pentapetalae</taxon>
        <taxon>rosids</taxon>
        <taxon>fabids</taxon>
        <taxon>Rosales</taxon>
        <taxon>Moraceae</taxon>
        <taxon>Moreae</taxon>
        <taxon>Morus</taxon>
    </lineage>
</organism>
<evidence type="ECO:0000256" key="1">
    <source>
        <dbReference type="SAM" id="MobiDB-lite"/>
    </source>
</evidence>